<dbReference type="EMBL" id="BAAAPU010000004">
    <property type="protein sequence ID" value="GAA1973967.1"/>
    <property type="molecule type" value="Genomic_DNA"/>
</dbReference>
<gene>
    <name evidence="2" type="ORF">GCM10009817_12670</name>
</gene>
<evidence type="ECO:0000313" key="3">
    <source>
        <dbReference type="Proteomes" id="UP001500013"/>
    </source>
</evidence>
<proteinExistence type="predicted"/>
<protein>
    <recommendedName>
        <fullName evidence="4">Secreted protein</fullName>
    </recommendedName>
</protein>
<sequence>MRPTGALVLITMCGLALGLAGCSSEQPSPIPSADEGTTVDLYTHCGIRYVQVGVDWFERVGGPLVRDGNPPAGWSNPSQPGRVTVADDLATFTDDAGHKESFKKLAQPPSSATNCA</sequence>
<evidence type="ECO:0000256" key="1">
    <source>
        <dbReference type="SAM" id="SignalP"/>
    </source>
</evidence>
<evidence type="ECO:0000313" key="2">
    <source>
        <dbReference type="EMBL" id="GAA1973967.1"/>
    </source>
</evidence>
<keyword evidence="3" id="KW-1185">Reference proteome</keyword>
<keyword evidence="1" id="KW-0732">Signal</keyword>
<name>A0ABN2RSE1_9MICO</name>
<feature type="signal peptide" evidence="1">
    <location>
        <begin position="1"/>
        <end position="18"/>
    </location>
</feature>
<dbReference type="Proteomes" id="UP001500013">
    <property type="component" value="Unassembled WGS sequence"/>
</dbReference>
<accession>A0ABN2RSE1</accession>
<reference evidence="2 3" key="1">
    <citation type="journal article" date="2019" name="Int. J. Syst. Evol. Microbiol.">
        <title>The Global Catalogue of Microorganisms (GCM) 10K type strain sequencing project: providing services to taxonomists for standard genome sequencing and annotation.</title>
        <authorList>
            <consortium name="The Broad Institute Genomics Platform"/>
            <consortium name="The Broad Institute Genome Sequencing Center for Infectious Disease"/>
            <person name="Wu L."/>
            <person name="Ma J."/>
        </authorList>
    </citation>
    <scope>NUCLEOTIDE SEQUENCE [LARGE SCALE GENOMIC DNA]</scope>
    <source>
        <strain evidence="2 3">JCM 15628</strain>
    </source>
</reference>
<feature type="chain" id="PRO_5046453544" description="Secreted protein" evidence="1">
    <location>
        <begin position="19"/>
        <end position="116"/>
    </location>
</feature>
<evidence type="ECO:0008006" key="4">
    <source>
        <dbReference type="Google" id="ProtNLM"/>
    </source>
</evidence>
<organism evidence="2 3">
    <name type="scientific">Terrabacter lapilli</name>
    <dbReference type="NCBI Taxonomy" id="436231"/>
    <lineage>
        <taxon>Bacteria</taxon>
        <taxon>Bacillati</taxon>
        <taxon>Actinomycetota</taxon>
        <taxon>Actinomycetes</taxon>
        <taxon>Micrococcales</taxon>
        <taxon>Intrasporangiaceae</taxon>
        <taxon>Terrabacter</taxon>
    </lineage>
</organism>
<comment type="caution">
    <text evidence="2">The sequence shown here is derived from an EMBL/GenBank/DDBJ whole genome shotgun (WGS) entry which is preliminary data.</text>
</comment>
<dbReference type="PROSITE" id="PS51257">
    <property type="entry name" value="PROKAR_LIPOPROTEIN"/>
    <property type="match status" value="1"/>
</dbReference>
<dbReference type="RefSeq" id="WP_344059591.1">
    <property type="nucleotide sequence ID" value="NZ_BAAAPU010000004.1"/>
</dbReference>